<reference evidence="8 9" key="2">
    <citation type="journal article" date="2018" name="Int. J. Syst. Evol. Microbiol.">
        <title>Marinobacterium aestuarii sp. nov., a benzene-degrading marine bacterium isolated from estuary sediment.</title>
        <authorList>
            <person name="Bae S.S."/>
            <person name="Jung J."/>
            <person name="Chung D."/>
            <person name="Baek K."/>
        </authorList>
    </citation>
    <scope>NUCLEOTIDE SEQUENCE [LARGE SCALE GENOMIC DNA]</scope>
    <source>
        <strain evidence="8 9">ST58-10</strain>
    </source>
</reference>
<feature type="topological domain" description="Periplasmic" evidence="7">
    <location>
        <begin position="23"/>
        <end position="97"/>
    </location>
</feature>
<keyword evidence="7" id="KW-0175">Coiled coil</keyword>
<dbReference type="Pfam" id="PF04977">
    <property type="entry name" value="DivIC"/>
    <property type="match status" value="1"/>
</dbReference>
<feature type="coiled-coil region" evidence="7">
    <location>
        <begin position="30"/>
        <end position="71"/>
    </location>
</feature>
<dbReference type="GO" id="GO:0030428">
    <property type="term" value="C:cell septum"/>
    <property type="evidence" value="ECO:0007669"/>
    <property type="project" value="TreeGrafter"/>
</dbReference>
<evidence type="ECO:0000256" key="7">
    <source>
        <dbReference type="HAMAP-Rule" id="MF_00599"/>
    </source>
</evidence>
<keyword evidence="4 7" id="KW-1133">Transmembrane helix</keyword>
<dbReference type="STRING" id="1821621.A8C75_02985"/>
<dbReference type="GO" id="GO:0043093">
    <property type="term" value="P:FtsZ-dependent cytokinesis"/>
    <property type="evidence" value="ECO:0007669"/>
    <property type="project" value="UniProtKB-UniRule"/>
</dbReference>
<keyword evidence="5 7" id="KW-0472">Membrane</keyword>
<keyword evidence="7" id="KW-0997">Cell inner membrane</keyword>
<evidence type="ECO:0000256" key="1">
    <source>
        <dbReference type="ARBA" id="ARBA00022475"/>
    </source>
</evidence>
<dbReference type="PANTHER" id="PTHR37485:SF1">
    <property type="entry name" value="CELL DIVISION PROTEIN FTSB"/>
    <property type="match status" value="1"/>
</dbReference>
<evidence type="ECO:0000256" key="4">
    <source>
        <dbReference type="ARBA" id="ARBA00022989"/>
    </source>
</evidence>
<name>A0A1A9EVH5_9GAMM</name>
<dbReference type="RefSeq" id="WP_067292974.1">
    <property type="nucleotide sequence ID" value="NZ_CP015839.1"/>
</dbReference>
<comment type="subcellular location">
    <subcellularLocation>
        <location evidence="7">Cell inner membrane</location>
        <topology evidence="7">Single-pass type II membrane protein</topology>
    </subcellularLocation>
    <text evidence="7">Localizes to the division septum.</text>
</comment>
<comment type="similarity">
    <text evidence="7">Belongs to the FtsB family.</text>
</comment>
<evidence type="ECO:0000313" key="8">
    <source>
        <dbReference type="EMBL" id="ANG61539.1"/>
    </source>
</evidence>
<keyword evidence="9" id="KW-1185">Reference proteome</keyword>
<dbReference type="HAMAP" id="MF_00599">
    <property type="entry name" value="FtsB"/>
    <property type="match status" value="1"/>
</dbReference>
<dbReference type="KEGG" id="mars:A8C75_02985"/>
<keyword evidence="3 7" id="KW-0812">Transmembrane</keyword>
<feature type="topological domain" description="Cytoplasmic" evidence="7">
    <location>
        <begin position="1"/>
        <end position="4"/>
    </location>
</feature>
<dbReference type="Proteomes" id="UP000078070">
    <property type="component" value="Chromosome"/>
</dbReference>
<dbReference type="AlphaFoldDB" id="A0A1A9EVH5"/>
<proteinExistence type="inferred from homology"/>
<dbReference type="NCBIfam" id="NF002058">
    <property type="entry name" value="PRK00888.1"/>
    <property type="match status" value="1"/>
</dbReference>
<comment type="function">
    <text evidence="7">Essential cell division protein. May link together the upstream cell division proteins, which are predominantly cytoplasmic, with the downstream cell division proteins, which are predominantly periplasmic.</text>
</comment>
<protein>
    <recommendedName>
        <fullName evidence="7">Cell division protein FtsB</fullName>
    </recommendedName>
</protein>
<keyword evidence="1 7" id="KW-1003">Cell membrane</keyword>
<dbReference type="GO" id="GO:0032153">
    <property type="term" value="C:cell division site"/>
    <property type="evidence" value="ECO:0007669"/>
    <property type="project" value="UniProtKB-UniRule"/>
</dbReference>
<reference evidence="9" key="1">
    <citation type="submission" date="2016-05" db="EMBL/GenBank/DDBJ databases">
        <authorList>
            <person name="Baek K."/>
            <person name="Yang S.-J."/>
        </authorList>
    </citation>
    <scope>NUCLEOTIDE SEQUENCE [LARGE SCALE GENOMIC DNA]</scope>
    <source>
        <strain evidence="9">ST58-10</strain>
    </source>
</reference>
<accession>A0A1A9EVH5</accession>
<comment type="subunit">
    <text evidence="7">Part of a complex composed of FtsB, FtsL and FtsQ.</text>
</comment>
<keyword evidence="2 7" id="KW-0132">Cell division</keyword>
<evidence type="ECO:0000256" key="2">
    <source>
        <dbReference type="ARBA" id="ARBA00022618"/>
    </source>
</evidence>
<organism evidence="8 9">
    <name type="scientific">Marinobacterium aestuarii</name>
    <dbReference type="NCBI Taxonomy" id="1821621"/>
    <lineage>
        <taxon>Bacteria</taxon>
        <taxon>Pseudomonadati</taxon>
        <taxon>Pseudomonadota</taxon>
        <taxon>Gammaproteobacteria</taxon>
        <taxon>Oceanospirillales</taxon>
        <taxon>Oceanospirillaceae</taxon>
        <taxon>Marinobacterium</taxon>
    </lineage>
</organism>
<dbReference type="InterPro" id="IPR007060">
    <property type="entry name" value="FtsL/DivIC"/>
</dbReference>
<evidence type="ECO:0000256" key="3">
    <source>
        <dbReference type="ARBA" id="ARBA00022692"/>
    </source>
</evidence>
<dbReference type="OrthoDB" id="7061211at2"/>
<dbReference type="InterPro" id="IPR023081">
    <property type="entry name" value="Cell_div_FtsB"/>
</dbReference>
<keyword evidence="6 7" id="KW-0131">Cell cycle</keyword>
<evidence type="ECO:0000313" key="9">
    <source>
        <dbReference type="Proteomes" id="UP000078070"/>
    </source>
</evidence>
<evidence type="ECO:0000256" key="5">
    <source>
        <dbReference type="ARBA" id="ARBA00023136"/>
    </source>
</evidence>
<dbReference type="PANTHER" id="PTHR37485">
    <property type="entry name" value="CELL DIVISION PROTEIN FTSB"/>
    <property type="match status" value="1"/>
</dbReference>
<dbReference type="GO" id="GO:0005886">
    <property type="term" value="C:plasma membrane"/>
    <property type="evidence" value="ECO:0007669"/>
    <property type="project" value="UniProtKB-SubCell"/>
</dbReference>
<gene>
    <name evidence="7" type="primary">ftsB</name>
    <name evidence="8" type="ORF">A8C75_02985</name>
</gene>
<sequence length="97" mass="11327">MFRWLITLLVVLVLALQYRLWFGEANLREVLALRQAISTQQQDNEKLLERNRQLEAEVQDLKKGLAALEERARSEMGMIREDETFIQLIEPRSGSAQ</sequence>
<dbReference type="EMBL" id="CP015839">
    <property type="protein sequence ID" value="ANG61539.1"/>
    <property type="molecule type" value="Genomic_DNA"/>
</dbReference>
<evidence type="ECO:0000256" key="6">
    <source>
        <dbReference type="ARBA" id="ARBA00023306"/>
    </source>
</evidence>